<dbReference type="Gene3D" id="2.60.120.10">
    <property type="entry name" value="Jelly Rolls"/>
    <property type="match status" value="2"/>
</dbReference>
<organism evidence="4 5">
    <name type="scientific">Tetracentron sinense</name>
    <name type="common">Spur-leaf</name>
    <dbReference type="NCBI Taxonomy" id="13715"/>
    <lineage>
        <taxon>Eukaryota</taxon>
        <taxon>Viridiplantae</taxon>
        <taxon>Streptophyta</taxon>
        <taxon>Embryophyta</taxon>
        <taxon>Tracheophyta</taxon>
        <taxon>Spermatophyta</taxon>
        <taxon>Magnoliopsida</taxon>
        <taxon>Trochodendrales</taxon>
        <taxon>Trochodendraceae</taxon>
        <taxon>Tetracentron</taxon>
    </lineage>
</organism>
<comment type="caution">
    <text evidence="4">The sequence shown here is derived from an EMBL/GenBank/DDBJ whole genome shotgun (WGS) entry which is preliminary data.</text>
</comment>
<feature type="compositionally biased region" description="Polar residues" evidence="2">
    <location>
        <begin position="196"/>
        <end position="205"/>
    </location>
</feature>
<feature type="domain" description="Cupin type-1" evidence="3">
    <location>
        <begin position="413"/>
        <end position="587"/>
    </location>
</feature>
<dbReference type="Proteomes" id="UP000655225">
    <property type="component" value="Unassembled WGS sequence"/>
</dbReference>
<accession>A0A834Z8Q5</accession>
<dbReference type="PANTHER" id="PTHR31189:SF41">
    <property type="entry name" value="VICILIN C72"/>
    <property type="match status" value="1"/>
</dbReference>
<feature type="compositionally biased region" description="Polar residues" evidence="2">
    <location>
        <begin position="1"/>
        <end position="22"/>
    </location>
</feature>
<dbReference type="SUPFAM" id="SSF51182">
    <property type="entry name" value="RmlC-like cupins"/>
    <property type="match status" value="2"/>
</dbReference>
<feature type="compositionally biased region" description="Basic and acidic residues" evidence="2">
    <location>
        <begin position="127"/>
        <end position="139"/>
    </location>
</feature>
<evidence type="ECO:0000256" key="1">
    <source>
        <dbReference type="ARBA" id="ARBA00023597"/>
    </source>
</evidence>
<dbReference type="Pfam" id="PF00190">
    <property type="entry name" value="Cupin_1"/>
    <property type="match status" value="1"/>
</dbReference>
<dbReference type="OrthoDB" id="1912756at2759"/>
<name>A0A834Z8Q5_TETSI</name>
<dbReference type="CDD" id="cd02245">
    <property type="entry name" value="cupin_7S_vicilin-like_C"/>
    <property type="match status" value="1"/>
</dbReference>
<dbReference type="SMART" id="SM00835">
    <property type="entry name" value="Cupin_1"/>
    <property type="match status" value="2"/>
</dbReference>
<dbReference type="CDD" id="cd02244">
    <property type="entry name" value="cupin_7S_vicilin-like_N"/>
    <property type="match status" value="1"/>
</dbReference>
<feature type="region of interest" description="Disordered" evidence="2">
    <location>
        <begin position="1"/>
        <end position="233"/>
    </location>
</feature>
<protein>
    <recommendedName>
        <fullName evidence="3">Cupin type-1 domain-containing protein</fullName>
    </recommendedName>
</protein>
<feature type="compositionally biased region" description="Polar residues" evidence="2">
    <location>
        <begin position="150"/>
        <end position="170"/>
    </location>
</feature>
<dbReference type="EMBL" id="JABCRI010000008">
    <property type="protein sequence ID" value="KAF8401727.1"/>
    <property type="molecule type" value="Genomic_DNA"/>
</dbReference>
<feature type="compositionally biased region" description="Low complexity" evidence="2">
    <location>
        <begin position="105"/>
        <end position="126"/>
    </location>
</feature>
<evidence type="ECO:0000256" key="2">
    <source>
        <dbReference type="SAM" id="MobiDB-lite"/>
    </source>
</evidence>
<gene>
    <name evidence="4" type="ORF">HHK36_012673</name>
</gene>
<dbReference type="AlphaFoldDB" id="A0A834Z8Q5"/>
<dbReference type="InterPro" id="IPR050253">
    <property type="entry name" value="Seed_Storage-Functional"/>
</dbReference>
<feature type="compositionally biased region" description="Polar residues" evidence="2">
    <location>
        <begin position="217"/>
        <end position="229"/>
    </location>
</feature>
<dbReference type="PANTHER" id="PTHR31189">
    <property type="entry name" value="OS03G0336100 PROTEIN-RELATED"/>
    <property type="match status" value="1"/>
</dbReference>
<evidence type="ECO:0000313" key="5">
    <source>
        <dbReference type="Proteomes" id="UP000655225"/>
    </source>
</evidence>
<keyword evidence="5" id="KW-1185">Reference proteome</keyword>
<evidence type="ECO:0000259" key="3">
    <source>
        <dbReference type="SMART" id="SM00835"/>
    </source>
</evidence>
<comment type="similarity">
    <text evidence="1">Belongs to the 7S seed storage protein family.</text>
</comment>
<sequence length="624" mass="69553">MKTQSKNSVNACNSANTNRGLKSNNNVSNVAKSDLENNRERKDEEAETPKTHNRSSNNASDDAMNKNKASNNVSDAAKSDTNSSRESMEEVEIAETLKTHRGSFNNASDDANSNNKVSNNASNVAKSDTKSSRESRDDVGLAEILKNLDENTSNASDDAESNNKASNNACNVAKSDTKSNRERSKEVEVAEIGRTHNGNTSNANSDAKRRSEDRRSSSNAREGVRSNTESNRENMVVEVVKEIRKVKAMKRNRRTIRMSSMNKDLLRDSGPKKDILGLLRGSPRGRGTISLVRQDNRESFNLQKGDVIRVPSGTTVYLINKDSNEKLHVAKLFKPVNTPGYYKEYYGIGGENPESFFRVFSNEILEAAFNTPNEKLQRLFGQQRKGVIIRASQEQIRALTQHVSSEGDRHGPYNLLNKRPKHSNNYGKLFEVTPNDYQELQDLDVSVAFTNISQGAMMAPFYNTRSTKVVLVDGGNGYFEMACPHLASQRQGPPQGGEEQEQEQEQEGGVHYQKVRSRLSPQTVFVIPAGHPVAIVASQNENLQLVVFGINAKDNQRNFLAGRENVMNQVEREAKELAFNIPGREIEQIFKNQGQSYFLPGPHQRQQREEGHGPLEAILDFVGF</sequence>
<dbReference type="InterPro" id="IPR011051">
    <property type="entry name" value="RmlC_Cupin_sf"/>
</dbReference>
<reference evidence="4 5" key="1">
    <citation type="submission" date="2020-04" db="EMBL/GenBank/DDBJ databases">
        <title>Plant Genome Project.</title>
        <authorList>
            <person name="Zhang R.-G."/>
        </authorList>
    </citation>
    <scope>NUCLEOTIDE SEQUENCE [LARGE SCALE GENOMIC DNA]</scope>
    <source>
        <strain evidence="4">YNK0</strain>
        <tissue evidence="4">Leaf</tissue>
    </source>
</reference>
<feature type="compositionally biased region" description="Polar residues" evidence="2">
    <location>
        <begin position="67"/>
        <end position="85"/>
    </location>
</feature>
<dbReference type="InterPro" id="IPR014710">
    <property type="entry name" value="RmlC-like_jellyroll"/>
</dbReference>
<feature type="region of interest" description="Disordered" evidence="2">
    <location>
        <begin position="487"/>
        <end position="511"/>
    </location>
</feature>
<proteinExistence type="inferred from homology"/>
<feature type="compositionally biased region" description="Basic and acidic residues" evidence="2">
    <location>
        <begin position="33"/>
        <end position="50"/>
    </location>
</feature>
<evidence type="ECO:0000313" key="4">
    <source>
        <dbReference type="EMBL" id="KAF8401727.1"/>
    </source>
</evidence>
<feature type="compositionally biased region" description="Basic and acidic residues" evidence="2">
    <location>
        <begin position="206"/>
        <end position="216"/>
    </location>
</feature>
<feature type="compositionally biased region" description="Basic and acidic residues" evidence="2">
    <location>
        <begin position="175"/>
        <end position="194"/>
    </location>
</feature>
<feature type="domain" description="Cupin type-1" evidence="3">
    <location>
        <begin position="218"/>
        <end position="377"/>
    </location>
</feature>
<dbReference type="InterPro" id="IPR006045">
    <property type="entry name" value="Cupin_1"/>
</dbReference>